<dbReference type="PROSITE" id="PS00187">
    <property type="entry name" value="TPP_ENZYMES"/>
    <property type="match status" value="1"/>
</dbReference>
<dbReference type="PANTHER" id="PTHR18968:SF129">
    <property type="entry name" value="ACETOLACTATE SYNTHASE"/>
    <property type="match status" value="1"/>
</dbReference>
<evidence type="ECO:0000256" key="2">
    <source>
        <dbReference type="ARBA" id="ARBA00023052"/>
    </source>
</evidence>
<dbReference type="InterPro" id="IPR011766">
    <property type="entry name" value="TPP_enzyme_TPP-bd"/>
</dbReference>
<reference evidence="7" key="1">
    <citation type="submission" date="2013-04" db="EMBL/GenBank/DDBJ databases">
        <title>The genome sequencing project of 58 acetic acid bacteria.</title>
        <authorList>
            <person name="Okamoto-Kainuma A."/>
            <person name="Ishikawa M."/>
            <person name="Umino S."/>
            <person name="Koizumi Y."/>
            <person name="Shiwa Y."/>
            <person name="Yoshikawa H."/>
            <person name="Matsutani M."/>
            <person name="Matsushita K."/>
        </authorList>
    </citation>
    <scope>NUCLEOTIDE SEQUENCE</scope>
    <source>
        <strain evidence="7">DSM 15669</strain>
    </source>
</reference>
<dbReference type="InterPro" id="IPR012000">
    <property type="entry name" value="Thiamin_PyroP_enz_cen_dom"/>
</dbReference>
<comment type="similarity">
    <text evidence="1 3">Belongs to the TPP enzyme family.</text>
</comment>
<dbReference type="RefSeq" id="WP_018979682.1">
    <property type="nucleotide sequence ID" value="NZ_BAQD01000001.1"/>
</dbReference>
<feature type="domain" description="Thiamine pyrophosphate enzyme TPP-binding" evidence="5">
    <location>
        <begin position="393"/>
        <end position="539"/>
    </location>
</feature>
<dbReference type="NCBIfam" id="TIGR02418">
    <property type="entry name" value="acolac_catab"/>
    <property type="match status" value="1"/>
</dbReference>
<dbReference type="CDD" id="cd07035">
    <property type="entry name" value="TPP_PYR_POX_like"/>
    <property type="match status" value="1"/>
</dbReference>
<dbReference type="Proteomes" id="UP001062901">
    <property type="component" value="Unassembled WGS sequence"/>
</dbReference>
<organism evidence="7 8">
    <name type="scientific">Saccharibacter floricola DSM 15669</name>
    <dbReference type="NCBI Taxonomy" id="1123227"/>
    <lineage>
        <taxon>Bacteria</taxon>
        <taxon>Pseudomonadati</taxon>
        <taxon>Pseudomonadota</taxon>
        <taxon>Alphaproteobacteria</taxon>
        <taxon>Acetobacterales</taxon>
        <taxon>Acetobacteraceae</taxon>
        <taxon>Saccharibacter</taxon>
    </lineage>
</organism>
<dbReference type="Pfam" id="PF00205">
    <property type="entry name" value="TPP_enzyme_M"/>
    <property type="match status" value="1"/>
</dbReference>
<feature type="domain" description="Thiamine pyrophosphate enzyme N-terminal TPP-binding" evidence="6">
    <location>
        <begin position="13"/>
        <end position="127"/>
    </location>
</feature>
<dbReference type="InterPro" id="IPR029061">
    <property type="entry name" value="THDP-binding"/>
</dbReference>
<dbReference type="Pfam" id="PF02776">
    <property type="entry name" value="TPP_enzyme_N"/>
    <property type="match status" value="1"/>
</dbReference>
<gene>
    <name evidence="7" type="ORF">AA15669_0030</name>
</gene>
<evidence type="ECO:0000259" key="4">
    <source>
        <dbReference type="Pfam" id="PF00205"/>
    </source>
</evidence>
<keyword evidence="8" id="KW-1185">Reference proteome</keyword>
<dbReference type="Pfam" id="PF02775">
    <property type="entry name" value="TPP_enzyme_C"/>
    <property type="match status" value="1"/>
</dbReference>
<accession>A0ABQ0NZ61</accession>
<feature type="domain" description="Thiamine pyrophosphate enzyme central" evidence="4">
    <location>
        <begin position="197"/>
        <end position="332"/>
    </location>
</feature>
<dbReference type="Gene3D" id="3.40.50.970">
    <property type="match status" value="2"/>
</dbReference>
<dbReference type="Gene3D" id="3.40.50.1220">
    <property type="entry name" value="TPP-binding domain"/>
    <property type="match status" value="1"/>
</dbReference>
<dbReference type="PANTHER" id="PTHR18968">
    <property type="entry name" value="THIAMINE PYROPHOSPHATE ENZYMES"/>
    <property type="match status" value="1"/>
</dbReference>
<protein>
    <submittedName>
        <fullName evidence="7">Acetolactate synthase large subunit</fullName>
    </submittedName>
</protein>
<keyword evidence="2 3" id="KW-0786">Thiamine pyrophosphate</keyword>
<dbReference type="NCBIfam" id="NF006378">
    <property type="entry name" value="PRK08617.1"/>
    <property type="match status" value="1"/>
</dbReference>
<evidence type="ECO:0000256" key="1">
    <source>
        <dbReference type="ARBA" id="ARBA00007812"/>
    </source>
</evidence>
<dbReference type="InterPro" id="IPR012782">
    <property type="entry name" value="Acetolactate_synth_catblc"/>
</dbReference>
<dbReference type="EMBL" id="BAQD01000001">
    <property type="protein sequence ID" value="GBQ04551.1"/>
    <property type="molecule type" value="Genomic_DNA"/>
</dbReference>
<evidence type="ECO:0000259" key="6">
    <source>
        <dbReference type="Pfam" id="PF02776"/>
    </source>
</evidence>
<sequence>MTQKKAEGETPCAAELIVRNLEAHGVKHVFGIPGAKIDRLFEALEDSSIETVVTRHEQNAAFIAGGLGRITGKAGVAIATSGPGVSNLTTGLATATSEADPMLAIGGAVGRADLVKLTHQSMDTVSMLRPVTKYSAEIGGPAATSEIIANAFRAAEGGRPGGAFVSTPMDVLGLPADQAVLAGRDTPKNGPAPKDVIKEAARALKAAKKPVVLLGMMASTPENAAAVCEFVKKTGVAVVGCYQAAGAISRDLLPQFGGRIGLFRNQHGDHLLHEADLVVTIGYNPIEYDPQLWNLKKDRPLINIDVIPALLDNAFNPSVELVGGISDTVSELTEEVGALNPAAELTRILEAYRSTQKAAFANARSTCQGMLHPLEVVKSLQPFVDQDVTLCFDMGSFHIWLARYLHAFRARQILISNGQQTMGVGLPWGMAASLVNPSQKVISVSGDGGFMMSSMDLETAVRLKSNLIHLVWVDHHFNMVRIQEQKKYGRDAAVAFGPIDFAAFARSCGAKGLKVNSVESLHAALREGMETQGPVVIEIPVDYADNANLMAPLAELRGETAASA</sequence>
<evidence type="ECO:0000313" key="8">
    <source>
        <dbReference type="Proteomes" id="UP001062901"/>
    </source>
</evidence>
<name>A0ABQ0NZ61_9PROT</name>
<dbReference type="InterPro" id="IPR000399">
    <property type="entry name" value="TPP-bd_CS"/>
</dbReference>
<dbReference type="InterPro" id="IPR012001">
    <property type="entry name" value="Thiamin_PyroP_enz_TPP-bd_dom"/>
</dbReference>
<dbReference type="SUPFAM" id="SSF52467">
    <property type="entry name" value="DHS-like NAD/FAD-binding domain"/>
    <property type="match status" value="1"/>
</dbReference>
<dbReference type="InterPro" id="IPR029035">
    <property type="entry name" value="DHS-like_NAD/FAD-binding_dom"/>
</dbReference>
<evidence type="ECO:0000256" key="3">
    <source>
        <dbReference type="RuleBase" id="RU362132"/>
    </source>
</evidence>
<dbReference type="InterPro" id="IPR045229">
    <property type="entry name" value="TPP_enz"/>
</dbReference>
<comment type="caution">
    <text evidence="7">The sequence shown here is derived from an EMBL/GenBank/DDBJ whole genome shotgun (WGS) entry which is preliminary data.</text>
</comment>
<proteinExistence type="inferred from homology"/>
<evidence type="ECO:0000313" key="7">
    <source>
        <dbReference type="EMBL" id="GBQ04551.1"/>
    </source>
</evidence>
<evidence type="ECO:0000259" key="5">
    <source>
        <dbReference type="Pfam" id="PF02775"/>
    </source>
</evidence>
<dbReference type="SUPFAM" id="SSF52518">
    <property type="entry name" value="Thiamin diphosphate-binding fold (THDP-binding)"/>
    <property type="match status" value="2"/>
</dbReference>